<dbReference type="PANTHER" id="PTHR30055:SF235">
    <property type="entry name" value="TRANSCRIPTIONAL REGULATORY PROTEIN"/>
    <property type="match status" value="1"/>
</dbReference>
<dbReference type="InterPro" id="IPR050109">
    <property type="entry name" value="HTH-type_TetR-like_transc_reg"/>
</dbReference>
<dbReference type="EMBL" id="JADMLG010000003">
    <property type="protein sequence ID" value="MBH0776415.1"/>
    <property type="molecule type" value="Genomic_DNA"/>
</dbReference>
<dbReference type="InterPro" id="IPR041678">
    <property type="entry name" value="TetR_C_16"/>
</dbReference>
<comment type="caution">
    <text evidence="4">The sequence shown here is derived from an EMBL/GenBank/DDBJ whole genome shotgun (WGS) entry which is preliminary data.</text>
</comment>
<dbReference type="InterPro" id="IPR009057">
    <property type="entry name" value="Homeodomain-like_sf"/>
</dbReference>
<proteinExistence type="predicted"/>
<dbReference type="RefSeq" id="WP_196148754.1">
    <property type="nucleotide sequence ID" value="NZ_JADMLG010000003.1"/>
</dbReference>
<sequence>MTDAPPRRRDRVATRAALLDAARIRFARNGFEATKVRDIAADVGVDPALLFRYFGAKEKLYAEAMRVEIPRAAHADPHRPVVHIADELLREVVFDEWPEFGGEHPLLAMLRSSGLQSVRDQLRSRLCEDYLREFAERLGGSDAALRAEMVGALLLGLGVMRVVVAAPALGAADVEQTRGLVADMVRAITRPASPETDRVRPR</sequence>
<gene>
    <name evidence="4" type="ORF">IT779_08970</name>
</gene>
<evidence type="ECO:0000313" key="5">
    <source>
        <dbReference type="Proteomes" id="UP000655751"/>
    </source>
</evidence>
<name>A0A931I9M8_9NOCA</name>
<accession>A0A931I9M8</accession>
<dbReference type="Pfam" id="PF17920">
    <property type="entry name" value="TetR_C_16"/>
    <property type="match status" value="1"/>
</dbReference>
<reference evidence="4" key="1">
    <citation type="submission" date="2020-11" db="EMBL/GenBank/DDBJ databases">
        <title>Nocardia NEAU-351.nov., a novel actinomycete isolated from the cow dung.</title>
        <authorList>
            <person name="Zhang X."/>
        </authorList>
    </citation>
    <scope>NUCLEOTIDE SEQUENCE</scope>
    <source>
        <strain evidence="4">NEAU-351</strain>
    </source>
</reference>
<dbReference type="Proteomes" id="UP000655751">
    <property type="component" value="Unassembled WGS sequence"/>
</dbReference>
<evidence type="ECO:0000313" key="4">
    <source>
        <dbReference type="EMBL" id="MBH0776415.1"/>
    </source>
</evidence>
<dbReference type="PANTHER" id="PTHR30055">
    <property type="entry name" value="HTH-TYPE TRANSCRIPTIONAL REGULATOR RUTR"/>
    <property type="match status" value="1"/>
</dbReference>
<feature type="domain" description="HTH tetR-type" evidence="3">
    <location>
        <begin position="12"/>
        <end position="72"/>
    </location>
</feature>
<dbReference type="AlphaFoldDB" id="A0A931I9M8"/>
<dbReference type="InterPro" id="IPR001647">
    <property type="entry name" value="HTH_TetR"/>
</dbReference>
<dbReference type="SUPFAM" id="SSF46689">
    <property type="entry name" value="Homeodomain-like"/>
    <property type="match status" value="1"/>
</dbReference>
<protein>
    <submittedName>
        <fullName evidence="4">TetR family transcriptional regulator</fullName>
    </submittedName>
</protein>
<organism evidence="4 5">
    <name type="scientific">Nocardia bovistercoris</name>
    <dbReference type="NCBI Taxonomy" id="2785916"/>
    <lineage>
        <taxon>Bacteria</taxon>
        <taxon>Bacillati</taxon>
        <taxon>Actinomycetota</taxon>
        <taxon>Actinomycetes</taxon>
        <taxon>Mycobacteriales</taxon>
        <taxon>Nocardiaceae</taxon>
        <taxon>Nocardia</taxon>
    </lineage>
</organism>
<evidence type="ECO:0000259" key="3">
    <source>
        <dbReference type="PROSITE" id="PS50977"/>
    </source>
</evidence>
<evidence type="ECO:0000256" key="2">
    <source>
        <dbReference type="PROSITE-ProRule" id="PRU00335"/>
    </source>
</evidence>
<dbReference type="Gene3D" id="1.10.10.60">
    <property type="entry name" value="Homeodomain-like"/>
    <property type="match status" value="1"/>
</dbReference>
<dbReference type="GO" id="GO:0000976">
    <property type="term" value="F:transcription cis-regulatory region binding"/>
    <property type="evidence" value="ECO:0007669"/>
    <property type="project" value="TreeGrafter"/>
</dbReference>
<dbReference type="PRINTS" id="PR00455">
    <property type="entry name" value="HTHTETR"/>
</dbReference>
<feature type="DNA-binding region" description="H-T-H motif" evidence="2">
    <location>
        <begin position="35"/>
        <end position="54"/>
    </location>
</feature>
<dbReference type="PROSITE" id="PS50977">
    <property type="entry name" value="HTH_TETR_2"/>
    <property type="match status" value="1"/>
</dbReference>
<evidence type="ECO:0000256" key="1">
    <source>
        <dbReference type="ARBA" id="ARBA00023125"/>
    </source>
</evidence>
<dbReference type="SUPFAM" id="SSF48498">
    <property type="entry name" value="Tetracyclin repressor-like, C-terminal domain"/>
    <property type="match status" value="1"/>
</dbReference>
<dbReference type="Pfam" id="PF00440">
    <property type="entry name" value="TetR_N"/>
    <property type="match status" value="1"/>
</dbReference>
<keyword evidence="1 2" id="KW-0238">DNA-binding</keyword>
<dbReference type="GO" id="GO:0003700">
    <property type="term" value="F:DNA-binding transcription factor activity"/>
    <property type="evidence" value="ECO:0007669"/>
    <property type="project" value="TreeGrafter"/>
</dbReference>
<keyword evidence="5" id="KW-1185">Reference proteome</keyword>
<dbReference type="InterPro" id="IPR036271">
    <property type="entry name" value="Tet_transcr_reg_TetR-rel_C_sf"/>
</dbReference>
<dbReference type="Gene3D" id="1.10.357.10">
    <property type="entry name" value="Tetracycline Repressor, domain 2"/>
    <property type="match status" value="1"/>
</dbReference>